<evidence type="ECO:0000256" key="3">
    <source>
        <dbReference type="SAM" id="MobiDB-lite"/>
    </source>
</evidence>
<dbReference type="STRING" id="478820.A0A196S6U1"/>
<feature type="transmembrane region" description="Helical" evidence="4">
    <location>
        <begin position="1482"/>
        <end position="1503"/>
    </location>
</feature>
<dbReference type="Pfam" id="PF17171">
    <property type="entry name" value="GST_C_6"/>
    <property type="match status" value="1"/>
</dbReference>
<keyword evidence="4" id="KW-1133">Transmembrane helix</keyword>
<reference evidence="7 8" key="1">
    <citation type="submission" date="2016-05" db="EMBL/GenBank/DDBJ databases">
        <title>Nuclear genome of Blastocystis sp. subtype 1 NandII.</title>
        <authorList>
            <person name="Gentekaki E."/>
            <person name="Curtis B."/>
            <person name="Stairs C."/>
            <person name="Eme L."/>
            <person name="Herman E."/>
            <person name="Klimes V."/>
            <person name="Arias M.C."/>
            <person name="Elias M."/>
            <person name="Hilliou F."/>
            <person name="Klute M."/>
            <person name="Malik S.-B."/>
            <person name="Pightling A."/>
            <person name="Rachubinski R."/>
            <person name="Salas D."/>
            <person name="Schlacht A."/>
            <person name="Suga H."/>
            <person name="Archibald J."/>
            <person name="Ball S.G."/>
            <person name="Clark G."/>
            <person name="Dacks J."/>
            <person name="Van Der Giezen M."/>
            <person name="Tsaousis A."/>
            <person name="Roger A."/>
        </authorList>
    </citation>
    <scope>NUCLEOTIDE SEQUENCE [LARGE SCALE GENOMIC DNA]</scope>
    <source>
        <strain evidence="8">ATCC 50177 / NandII</strain>
    </source>
</reference>
<feature type="domain" description="RecQ mediated genome instability protein 1 OB-fold" evidence="5">
    <location>
        <begin position="52"/>
        <end position="152"/>
    </location>
</feature>
<feature type="compositionally biased region" description="Basic and acidic residues" evidence="3">
    <location>
        <begin position="251"/>
        <end position="286"/>
    </location>
</feature>
<evidence type="ECO:0000313" key="7">
    <source>
        <dbReference type="EMBL" id="OAO12763.1"/>
    </source>
</evidence>
<feature type="region of interest" description="Disordered" evidence="3">
    <location>
        <begin position="251"/>
        <end position="289"/>
    </location>
</feature>
<feature type="domain" description="Metaxin glutathione S-transferase" evidence="6">
    <location>
        <begin position="1533"/>
        <end position="1592"/>
    </location>
</feature>
<keyword evidence="4" id="KW-0472">Membrane</keyword>
<feature type="compositionally biased region" description="Low complexity" evidence="3">
    <location>
        <begin position="1362"/>
        <end position="1405"/>
    </location>
</feature>
<dbReference type="PANTHER" id="PTHR13681:SF24">
    <property type="entry name" value="TUDOR DOMAIN-CONTAINING PROTEIN 3"/>
    <property type="match status" value="1"/>
</dbReference>
<dbReference type="SMART" id="SM01161">
    <property type="entry name" value="DUF1767"/>
    <property type="match status" value="1"/>
</dbReference>
<organism evidence="7 8">
    <name type="scientific">Blastocystis sp. subtype 1 (strain ATCC 50177 / NandII)</name>
    <dbReference type="NCBI Taxonomy" id="478820"/>
    <lineage>
        <taxon>Eukaryota</taxon>
        <taxon>Sar</taxon>
        <taxon>Stramenopiles</taxon>
        <taxon>Bigyra</taxon>
        <taxon>Opalozoa</taxon>
        <taxon>Opalinata</taxon>
        <taxon>Blastocystidae</taxon>
        <taxon>Blastocystis</taxon>
    </lineage>
</organism>
<evidence type="ECO:0000256" key="1">
    <source>
        <dbReference type="ARBA" id="ARBA00004123"/>
    </source>
</evidence>
<dbReference type="SUPFAM" id="SSF47616">
    <property type="entry name" value="GST C-terminal domain-like"/>
    <property type="match status" value="1"/>
</dbReference>
<dbReference type="EMBL" id="LXWW01000512">
    <property type="protein sequence ID" value="OAO12763.1"/>
    <property type="molecule type" value="Genomic_DNA"/>
</dbReference>
<name>A0A196S6U1_BLAHN</name>
<keyword evidence="8" id="KW-1185">Reference proteome</keyword>
<dbReference type="Gene3D" id="2.40.50.770">
    <property type="entry name" value="RecQ-mediated genome instability protein Rmi1, C-terminal domain"/>
    <property type="match status" value="1"/>
</dbReference>
<dbReference type="Pfam" id="PF08585">
    <property type="entry name" value="RMI1_N_C"/>
    <property type="match status" value="1"/>
</dbReference>
<comment type="subcellular location">
    <subcellularLocation>
        <location evidence="1">Nucleus</location>
    </subcellularLocation>
</comment>
<evidence type="ECO:0000313" key="8">
    <source>
        <dbReference type="Proteomes" id="UP000078348"/>
    </source>
</evidence>
<feature type="region of interest" description="Disordered" evidence="3">
    <location>
        <begin position="1346"/>
        <end position="1431"/>
    </location>
</feature>
<protein>
    <submittedName>
        <fullName evidence="7">Tudor domain-containing protein</fullName>
    </submittedName>
</protein>
<dbReference type="GO" id="GO:0008237">
    <property type="term" value="F:metallopeptidase activity"/>
    <property type="evidence" value="ECO:0007669"/>
    <property type="project" value="InterPro"/>
</dbReference>
<dbReference type="Gene3D" id="3.40.390.10">
    <property type="entry name" value="Collagenase (Catalytic Domain)"/>
    <property type="match status" value="1"/>
</dbReference>
<dbReference type="PANTHER" id="PTHR13681">
    <property type="entry name" value="SURVIVAL OF MOTOR NEURON-RELATED-SPLICING FACTOR 30-RELATED"/>
    <property type="match status" value="1"/>
</dbReference>
<feature type="transmembrane region" description="Helical" evidence="4">
    <location>
        <begin position="1314"/>
        <end position="1335"/>
    </location>
</feature>
<accession>A0A196S6U1</accession>
<gene>
    <name evidence="7" type="ORF">AV274_5552</name>
</gene>
<dbReference type="InterPro" id="IPR042470">
    <property type="entry name" value="RMI1_N_C_sf"/>
</dbReference>
<comment type="caution">
    <text evidence="7">The sequence shown here is derived from an EMBL/GenBank/DDBJ whole genome shotgun (WGS) entry which is preliminary data.</text>
</comment>
<evidence type="ECO:0000256" key="2">
    <source>
        <dbReference type="ARBA" id="ARBA00023242"/>
    </source>
</evidence>
<dbReference type="GO" id="GO:0005634">
    <property type="term" value="C:nucleus"/>
    <property type="evidence" value="ECO:0007669"/>
    <property type="project" value="UniProtKB-SubCell"/>
</dbReference>
<keyword evidence="2" id="KW-0539">Nucleus</keyword>
<keyword evidence="4" id="KW-0812">Transmembrane</keyword>
<proteinExistence type="predicted"/>
<dbReference type="InterPro" id="IPR024079">
    <property type="entry name" value="MetalloPept_cat_dom_sf"/>
</dbReference>
<dbReference type="OrthoDB" id="202107at2759"/>
<dbReference type="InterPro" id="IPR033468">
    <property type="entry name" value="Metaxin_GST"/>
</dbReference>
<evidence type="ECO:0000256" key="4">
    <source>
        <dbReference type="SAM" id="Phobius"/>
    </source>
</evidence>
<dbReference type="Proteomes" id="UP000078348">
    <property type="component" value="Unassembled WGS sequence"/>
</dbReference>
<evidence type="ECO:0000259" key="6">
    <source>
        <dbReference type="Pfam" id="PF17171"/>
    </source>
</evidence>
<sequence length="1687" mass="187331">MDKTLQKVTDYGFRLSDEGMALLHTLPPKYSNNPIQFLLDTNMKSYGKGILPPDLKTATLTLNGDYIVQISSIVNVSAPSTNQRSGTCPRMLQLVLTDGVTSIVAIDLDTAPGTKVLLKNPEFYNGRLLLRQNAIKVLGGLVQELYDAWKAQEVMAMKNRFRSQIRNAELNPPKFVSFEDYVKAKRQSRNSAAAKKATPPREAVKPLSATAGVVPEVKKVTDLDLKDIEAKRKEALSGISTKEAKEIGKWGEAKQMEKTVKEAPRRERAPRRDRERVDTRNLKTMEDAGLTSTQPLTLSSLQKAEKPASSITSSKQAKIIDVSADVLKKEVVFMLQADKSILTFPISKRLFAYLFGSEINSEAFGDLKATIVNDSFLFCIGNEGGSEVIVASIATADSQMTISGDSGTTIPPDDFVVVVCQGTEKTLFFYQASNQAWHVNKDNTVLVVSNSDAFPIQHGFALASYSREGYSAILLSYTFLSNPDLVAMKTQSLNEAASTNDCPLFGKKVMVTVYRVQHRNDQEGCVSVDTVKRYLQYMDSHLRLQSGNRIRMDIDGSVISNVCCPCSEEECYGPNQYHNFMNKVTERCTQLDSRLSNQPMTRIFLNDGFGGFAGLASLGWIQSFADYGNYWAINNVNNDPDEMWKWEYNLSVILHEFGHTMGFGHAAYTEAQPQSFITDFSKPDNYGDGGSVMGSGNSWDTIPGPGHYYYRLSKSKVEPHYFKFLTEPVTKRFRLYAWDHPYSRLFLGTDESRFAPGEDIEGIVAEDNVMTVEIPFNRGDMCSTVSEDVSYGSFFLEYRCRYGRQEGAGNRGVRLVQGRVEKAGFDSTRTLMLPAGVDGLFSWSDNVIPAGVLWTPNTADQGTIGVQIHRIHSVTERVSEAQLDEPAQPFAKQSYLEVEVTYQPGVRYIPPLHPAPLPTYLTSPNVACSVNDKNSGYSCSLLGAPRFWFYMQDFAHRGHPRVYTLDSKWLDSAAASVVSVPGRERNGWLHYYGDYTRGSCRVEISRGESIGRAFVWQQAELFRKRVSESDEAFARLGEGDVLVASDLAVGEGETVVLMDLFGAEEALAVGDGGVVRFLPARALPGFYEAFVVKRKEGNVVAALRVTQQVAALTEDRVAVEMVDAQTVAVSSAGIPSLMTSFPSMFYSRRLSRYQRLPLMFQDWTFGDFLLFDFVGTFPSNCFLFLETDNGVVSLSLRRLQKEKNVSLKLPYAQVIELGSFDGQIHFVWFSHAVTLLSVRAALASKVGAGEGTQSAKQDFYNLGGYRYKGVIGGFTGFAPRQYEVRFGGRRYTVDTETPAGVAVRLRDESSGSAFLRWLAIAVGVVVALGVLWCLVAACRCRAKERTTASLPRSAPAKKKTAPKPAVAKPAPAKPITAKPAPAKPITAKPIAAKPAPAKPITAKPAPAKPAPAKEAEDESNPFDVPPVNFSSSKPLPPKPALVDLDKDFVPEIQSEIKVYTYMIHQYANTVYSMQKWLKMNHFYKYITSIYSPILSFPYNIVFYRNQKNYNKKLMGLTVSSSEEERLAMLDNIYRVLNEKLHVNEGSPFLYGDSPSSLDAALFAHIAMLMEFPAALQNHIFNYPTLVHYYESIMKQYFSAAMGEKTTDNAFVKAYGMHLSCQPTKKLDAVLPYKDGAREYDSLVIEEEKSTESKKSSPEEDISFRQQIVTFTGFGILMFSLAVMVDIL</sequence>
<dbReference type="InterPro" id="IPR036282">
    <property type="entry name" value="Glutathione-S-Trfase_C_sf"/>
</dbReference>
<dbReference type="InterPro" id="IPR013894">
    <property type="entry name" value="RMI1_OB"/>
</dbReference>
<dbReference type="SUPFAM" id="SSF55486">
    <property type="entry name" value="Metalloproteases ('zincins'), catalytic domain"/>
    <property type="match status" value="1"/>
</dbReference>
<evidence type="ECO:0000259" key="5">
    <source>
        <dbReference type="Pfam" id="PF08585"/>
    </source>
</evidence>